<name>A0A9P5S903_9FUNG</name>
<dbReference type="Proteomes" id="UP000696485">
    <property type="component" value="Unassembled WGS sequence"/>
</dbReference>
<organism evidence="1 2">
    <name type="scientific">Podila minutissima</name>
    <dbReference type="NCBI Taxonomy" id="64525"/>
    <lineage>
        <taxon>Eukaryota</taxon>
        <taxon>Fungi</taxon>
        <taxon>Fungi incertae sedis</taxon>
        <taxon>Mucoromycota</taxon>
        <taxon>Mortierellomycotina</taxon>
        <taxon>Mortierellomycetes</taxon>
        <taxon>Mortierellales</taxon>
        <taxon>Mortierellaceae</taxon>
        <taxon>Podila</taxon>
    </lineage>
</organism>
<evidence type="ECO:0000313" key="1">
    <source>
        <dbReference type="EMBL" id="KAF9316049.1"/>
    </source>
</evidence>
<keyword evidence="2" id="KW-1185">Reference proteome</keyword>
<accession>A0A9P5S903</accession>
<gene>
    <name evidence="1" type="ORF">BG006_003665</name>
</gene>
<comment type="caution">
    <text evidence="1">The sequence shown here is derived from an EMBL/GenBank/DDBJ whole genome shotgun (WGS) entry which is preliminary data.</text>
</comment>
<proteinExistence type="predicted"/>
<reference evidence="1" key="1">
    <citation type="journal article" date="2020" name="Fungal Divers.">
        <title>Resolving the Mortierellaceae phylogeny through synthesis of multi-gene phylogenetics and phylogenomics.</title>
        <authorList>
            <person name="Vandepol N."/>
            <person name="Liber J."/>
            <person name="Desiro A."/>
            <person name="Na H."/>
            <person name="Kennedy M."/>
            <person name="Barry K."/>
            <person name="Grigoriev I.V."/>
            <person name="Miller A.N."/>
            <person name="O'Donnell K."/>
            <person name="Stajich J.E."/>
            <person name="Bonito G."/>
        </authorList>
    </citation>
    <scope>NUCLEOTIDE SEQUENCE</scope>
    <source>
        <strain evidence="1">NVP1</strain>
    </source>
</reference>
<sequence length="102" mass="11775">MEEALKKSAQEIKSLLSVIDSYDEIQQLELRAPSDHTHKDSGATGKHDLLEDLFMQACQTQEELAKALEELASVRHCAHETYEVYARRIKRMTSHYQIDEKD</sequence>
<dbReference type="EMBL" id="JAAAUY010002031">
    <property type="protein sequence ID" value="KAF9316049.1"/>
    <property type="molecule type" value="Genomic_DNA"/>
</dbReference>
<evidence type="ECO:0000313" key="2">
    <source>
        <dbReference type="Proteomes" id="UP000696485"/>
    </source>
</evidence>
<protein>
    <submittedName>
        <fullName evidence="1">Uncharacterized protein</fullName>
    </submittedName>
</protein>
<dbReference type="AlphaFoldDB" id="A0A9P5S903"/>